<reference evidence="6 7" key="1">
    <citation type="submission" date="2019-10" db="EMBL/GenBank/DDBJ databases">
        <title>Deinococcus sp. isolated from soil.</title>
        <authorList>
            <person name="Li Y."/>
            <person name="Wang J."/>
        </authorList>
    </citation>
    <scope>NUCLEOTIDE SEQUENCE [LARGE SCALE GENOMIC DNA]</scope>
    <source>
        <strain evidence="6 7">SDU3-2</strain>
    </source>
</reference>
<dbReference type="EMBL" id="WBSL01000013">
    <property type="protein sequence ID" value="MPY68035.1"/>
    <property type="molecule type" value="Genomic_DNA"/>
</dbReference>
<keyword evidence="3 5" id="KW-1133">Transmembrane helix</keyword>
<feature type="transmembrane region" description="Helical" evidence="5">
    <location>
        <begin position="71"/>
        <end position="92"/>
    </location>
</feature>
<comment type="caution">
    <text evidence="6">The sequence shown here is derived from an EMBL/GenBank/DDBJ whole genome shotgun (WGS) entry which is preliminary data.</text>
</comment>
<name>A0A7X1TSP7_9DEIO</name>
<keyword evidence="5" id="KW-1003">Cell membrane</keyword>
<proteinExistence type="inferred from homology"/>
<evidence type="ECO:0000256" key="4">
    <source>
        <dbReference type="ARBA" id="ARBA00023136"/>
    </source>
</evidence>
<evidence type="ECO:0000256" key="3">
    <source>
        <dbReference type="ARBA" id="ARBA00022989"/>
    </source>
</evidence>
<feature type="transmembrane region" description="Helical" evidence="5">
    <location>
        <begin position="98"/>
        <end position="116"/>
    </location>
</feature>
<dbReference type="InterPro" id="IPR051598">
    <property type="entry name" value="TSUP/Inactive_protease-like"/>
</dbReference>
<gene>
    <name evidence="6" type="ORF">F8S09_15365</name>
</gene>
<feature type="transmembrane region" description="Helical" evidence="5">
    <location>
        <begin position="230"/>
        <end position="248"/>
    </location>
</feature>
<keyword evidence="7" id="KW-1185">Reference proteome</keyword>
<protein>
    <recommendedName>
        <fullName evidence="5">Probable membrane transporter protein</fullName>
    </recommendedName>
</protein>
<dbReference type="GO" id="GO:0005886">
    <property type="term" value="C:plasma membrane"/>
    <property type="evidence" value="ECO:0007669"/>
    <property type="project" value="UniProtKB-SubCell"/>
</dbReference>
<dbReference type="Pfam" id="PF01925">
    <property type="entry name" value="TauE"/>
    <property type="match status" value="1"/>
</dbReference>
<dbReference type="InterPro" id="IPR002781">
    <property type="entry name" value="TM_pro_TauE-like"/>
</dbReference>
<evidence type="ECO:0000256" key="2">
    <source>
        <dbReference type="ARBA" id="ARBA00022692"/>
    </source>
</evidence>
<dbReference type="RefSeq" id="WP_152872342.1">
    <property type="nucleotide sequence ID" value="NZ_WBSL01000013.1"/>
</dbReference>
<keyword evidence="2 5" id="KW-0812">Transmembrane</keyword>
<feature type="transmembrane region" description="Helical" evidence="5">
    <location>
        <begin position="199"/>
        <end position="218"/>
    </location>
</feature>
<accession>A0A7X1TSP7</accession>
<comment type="subcellular location">
    <subcellularLocation>
        <location evidence="5">Cell membrane</location>
        <topology evidence="5">Multi-pass membrane protein</topology>
    </subcellularLocation>
    <subcellularLocation>
        <location evidence="1">Membrane</location>
        <topology evidence="1">Multi-pass membrane protein</topology>
    </subcellularLocation>
</comment>
<organism evidence="6 7">
    <name type="scientific">Deinococcus terrestris</name>
    <dbReference type="NCBI Taxonomy" id="2651870"/>
    <lineage>
        <taxon>Bacteria</taxon>
        <taxon>Thermotogati</taxon>
        <taxon>Deinococcota</taxon>
        <taxon>Deinococci</taxon>
        <taxon>Deinococcales</taxon>
        <taxon>Deinococcaceae</taxon>
        <taxon>Deinococcus</taxon>
    </lineage>
</organism>
<keyword evidence="4 5" id="KW-0472">Membrane</keyword>
<dbReference type="PANTHER" id="PTHR43701">
    <property type="entry name" value="MEMBRANE TRANSPORTER PROTEIN MJ0441-RELATED"/>
    <property type="match status" value="1"/>
</dbReference>
<evidence type="ECO:0000313" key="6">
    <source>
        <dbReference type="EMBL" id="MPY68035.1"/>
    </source>
</evidence>
<evidence type="ECO:0000256" key="1">
    <source>
        <dbReference type="ARBA" id="ARBA00004141"/>
    </source>
</evidence>
<evidence type="ECO:0000313" key="7">
    <source>
        <dbReference type="Proteomes" id="UP000484842"/>
    </source>
</evidence>
<dbReference type="Proteomes" id="UP000484842">
    <property type="component" value="Unassembled WGS sequence"/>
</dbReference>
<evidence type="ECO:0000256" key="5">
    <source>
        <dbReference type="RuleBase" id="RU363041"/>
    </source>
</evidence>
<comment type="similarity">
    <text evidence="5">Belongs to the 4-toluene sulfonate uptake permease (TSUP) (TC 2.A.102) family.</text>
</comment>
<dbReference type="PANTHER" id="PTHR43701:SF2">
    <property type="entry name" value="MEMBRANE TRANSPORTER PROTEIN YJNA-RELATED"/>
    <property type="match status" value="1"/>
</dbReference>
<feature type="transmembrane region" description="Helical" evidence="5">
    <location>
        <begin position="137"/>
        <end position="161"/>
    </location>
</feature>
<sequence>MIFAWIGAALIGLSLGLLGSGGSILTVPVLVYLVGEPEKLAIAESLAIVGGISLIGSIPYALKRQIDWRSVLWFGVPGVVGTFLGAALSVYLSGVVQLLLFAVVMLLAAVMMFRPAKAQPQGESAHTRSPLKIGAEGLGVGALTGLVGVGGGFLIIPALVLLGGLPMSLAVGTSLLIIAAKSFAGFAKYVNVLAEQNLSINWTLIAIFTVIGILGSFLGARVGKNISNDSLKRGFAGFLVVMGLYVLATNVPKVLNPSPVAEVQVRH</sequence>
<dbReference type="AlphaFoldDB" id="A0A7X1TSP7"/>
<feature type="transmembrane region" description="Helical" evidence="5">
    <location>
        <begin position="167"/>
        <end position="187"/>
    </location>
</feature>
<feature type="transmembrane region" description="Helical" evidence="5">
    <location>
        <begin position="42"/>
        <end position="62"/>
    </location>
</feature>